<dbReference type="PRINTS" id="PR00455">
    <property type="entry name" value="HTHTETR"/>
</dbReference>
<evidence type="ECO:0000256" key="4">
    <source>
        <dbReference type="PROSITE-ProRule" id="PRU00335"/>
    </source>
</evidence>
<feature type="DNA-binding region" description="H-T-H motif" evidence="4">
    <location>
        <begin position="39"/>
        <end position="58"/>
    </location>
</feature>
<comment type="caution">
    <text evidence="6">The sequence shown here is derived from an EMBL/GenBank/DDBJ whole genome shotgun (WGS) entry which is preliminary data.</text>
</comment>
<evidence type="ECO:0000313" key="6">
    <source>
        <dbReference type="EMBL" id="MDR7278183.1"/>
    </source>
</evidence>
<dbReference type="Proteomes" id="UP001183643">
    <property type="component" value="Unassembled WGS sequence"/>
</dbReference>
<dbReference type="InterPro" id="IPR036271">
    <property type="entry name" value="Tet_transcr_reg_TetR-rel_C_sf"/>
</dbReference>
<reference evidence="6" key="1">
    <citation type="submission" date="2023-07" db="EMBL/GenBank/DDBJ databases">
        <title>Sequencing the genomes of 1000 actinobacteria strains.</title>
        <authorList>
            <person name="Klenk H.-P."/>
        </authorList>
    </citation>
    <scope>NUCLEOTIDE SEQUENCE</scope>
    <source>
        <strain evidence="6">DSM 44707</strain>
    </source>
</reference>
<dbReference type="PANTHER" id="PTHR30055">
    <property type="entry name" value="HTH-TYPE TRANSCRIPTIONAL REGULATOR RUTR"/>
    <property type="match status" value="1"/>
</dbReference>
<dbReference type="Pfam" id="PF21597">
    <property type="entry name" value="TetR_C_43"/>
    <property type="match status" value="1"/>
</dbReference>
<organism evidence="6 7">
    <name type="scientific">Catenuloplanes atrovinosus</name>
    <dbReference type="NCBI Taxonomy" id="137266"/>
    <lineage>
        <taxon>Bacteria</taxon>
        <taxon>Bacillati</taxon>
        <taxon>Actinomycetota</taxon>
        <taxon>Actinomycetes</taxon>
        <taxon>Micromonosporales</taxon>
        <taxon>Micromonosporaceae</taxon>
        <taxon>Catenuloplanes</taxon>
    </lineage>
</organism>
<evidence type="ECO:0000259" key="5">
    <source>
        <dbReference type="PROSITE" id="PS50977"/>
    </source>
</evidence>
<dbReference type="InterPro" id="IPR050109">
    <property type="entry name" value="HTH-type_TetR-like_transc_reg"/>
</dbReference>
<protein>
    <submittedName>
        <fullName evidence="6">AcrR family transcriptional regulator</fullName>
    </submittedName>
</protein>
<keyword evidence="7" id="KW-1185">Reference proteome</keyword>
<dbReference type="InterPro" id="IPR009057">
    <property type="entry name" value="Homeodomain-like_sf"/>
</dbReference>
<proteinExistence type="predicted"/>
<evidence type="ECO:0000256" key="2">
    <source>
        <dbReference type="ARBA" id="ARBA00023125"/>
    </source>
</evidence>
<evidence type="ECO:0000256" key="1">
    <source>
        <dbReference type="ARBA" id="ARBA00023015"/>
    </source>
</evidence>
<dbReference type="PROSITE" id="PS50977">
    <property type="entry name" value="HTH_TETR_2"/>
    <property type="match status" value="1"/>
</dbReference>
<accession>A0AAE3YQL1</accession>
<dbReference type="PANTHER" id="PTHR30055:SF234">
    <property type="entry name" value="HTH-TYPE TRANSCRIPTIONAL REGULATOR BETI"/>
    <property type="match status" value="1"/>
</dbReference>
<dbReference type="Pfam" id="PF00440">
    <property type="entry name" value="TetR_N"/>
    <property type="match status" value="1"/>
</dbReference>
<feature type="domain" description="HTH tetR-type" evidence="5">
    <location>
        <begin position="17"/>
        <end position="76"/>
    </location>
</feature>
<name>A0AAE3YQL1_9ACTN</name>
<dbReference type="GO" id="GO:0000976">
    <property type="term" value="F:transcription cis-regulatory region binding"/>
    <property type="evidence" value="ECO:0007669"/>
    <property type="project" value="TreeGrafter"/>
</dbReference>
<dbReference type="SUPFAM" id="SSF48498">
    <property type="entry name" value="Tetracyclin repressor-like, C-terminal domain"/>
    <property type="match status" value="1"/>
</dbReference>
<dbReference type="InterPro" id="IPR049445">
    <property type="entry name" value="TetR_SbtR-like_C"/>
</dbReference>
<dbReference type="EMBL" id="JAVDYB010000001">
    <property type="protein sequence ID" value="MDR7278183.1"/>
    <property type="molecule type" value="Genomic_DNA"/>
</dbReference>
<dbReference type="AlphaFoldDB" id="A0AAE3YQL1"/>
<evidence type="ECO:0000313" key="7">
    <source>
        <dbReference type="Proteomes" id="UP001183643"/>
    </source>
</evidence>
<dbReference type="SUPFAM" id="SSF46689">
    <property type="entry name" value="Homeodomain-like"/>
    <property type="match status" value="1"/>
</dbReference>
<gene>
    <name evidence="6" type="ORF">J2S41_004961</name>
</gene>
<keyword evidence="3" id="KW-0804">Transcription</keyword>
<dbReference type="GO" id="GO:0003700">
    <property type="term" value="F:DNA-binding transcription factor activity"/>
    <property type="evidence" value="ECO:0007669"/>
    <property type="project" value="TreeGrafter"/>
</dbReference>
<keyword evidence="2 4" id="KW-0238">DNA-binding</keyword>
<keyword evidence="1" id="KW-0805">Transcription regulation</keyword>
<dbReference type="RefSeq" id="WP_310370944.1">
    <property type="nucleotide sequence ID" value="NZ_JAVDYB010000001.1"/>
</dbReference>
<dbReference type="InterPro" id="IPR001647">
    <property type="entry name" value="HTH_TetR"/>
</dbReference>
<evidence type="ECO:0000256" key="3">
    <source>
        <dbReference type="ARBA" id="ARBA00023163"/>
    </source>
</evidence>
<dbReference type="Gene3D" id="1.10.357.10">
    <property type="entry name" value="Tetracycline Repressor, domain 2"/>
    <property type="match status" value="1"/>
</dbReference>
<sequence length="222" mass="24149">MTVPTTATARPQRRDAARNREQILAAATAAFAERGANVDVREIARAAGVGMGTLYRHFATKDHLLGAVIKRDFDAWMDEALRAAERSDPWAGLEAFLEDALARQNADRALMDGVFRVLATTSLLDDCRSRMSEVINLLLDRAHAAGVLRPDVGEADIALTLMSIGKIIELTEAGRPGLWRRQLRITLDGLRADGHTPISEPPITIADLDAAVCHSIPPLENP</sequence>